<name>A0A0G0SCQ5_9BACT</name>
<evidence type="ECO:0000313" key="1">
    <source>
        <dbReference type="EMBL" id="KKR32525.1"/>
    </source>
</evidence>
<evidence type="ECO:0000313" key="2">
    <source>
        <dbReference type="Proteomes" id="UP000034137"/>
    </source>
</evidence>
<gene>
    <name evidence="1" type="ORF">UT64_C0031G0010</name>
</gene>
<dbReference type="SUPFAM" id="SSF117396">
    <property type="entry name" value="TM1631-like"/>
    <property type="match status" value="1"/>
</dbReference>
<accession>A0A0G0SCQ5</accession>
<sequence>MKTRYLIGTSGWQFKDWKKRFYPENISSKEWLKFYAKNFSTVEVNSAFYRIIKSEIYEKWRTQVGKRFIFVVKLNRYFTHVKRLIIDEESEGRLIYCLKQMATLADNLGPILIQLAPGFKQNAERLEYFLQFLEKVNKKKYKGKILFAIEFRHDSWLTREVFAILERHKAAYCITDSADWKTNLVKTVDWTYVRLHGKPELFSSLYADKDLKKWLKIIGSLKVKKAFIFFNNDDSAHAAKNASSLKKMV</sequence>
<dbReference type="Pfam" id="PF01904">
    <property type="entry name" value="DUF72"/>
    <property type="match status" value="1"/>
</dbReference>
<evidence type="ECO:0008006" key="3">
    <source>
        <dbReference type="Google" id="ProtNLM"/>
    </source>
</evidence>
<dbReference type="Gene3D" id="3.20.20.410">
    <property type="entry name" value="Protein of unknown function UPF0759"/>
    <property type="match status" value="1"/>
</dbReference>
<dbReference type="PANTHER" id="PTHR30348">
    <property type="entry name" value="UNCHARACTERIZED PROTEIN YECE"/>
    <property type="match status" value="1"/>
</dbReference>
<dbReference type="EMBL" id="LBXO01000031">
    <property type="protein sequence ID" value="KKR32525.1"/>
    <property type="molecule type" value="Genomic_DNA"/>
</dbReference>
<protein>
    <recommendedName>
        <fullName evidence="3">DUF72 domain-containing protein</fullName>
    </recommendedName>
</protein>
<dbReference type="InterPro" id="IPR036520">
    <property type="entry name" value="UPF0759_sf"/>
</dbReference>
<reference evidence="1 2" key="1">
    <citation type="journal article" date="2015" name="Nature">
        <title>rRNA introns, odd ribosomes, and small enigmatic genomes across a large radiation of phyla.</title>
        <authorList>
            <person name="Brown C.T."/>
            <person name="Hug L.A."/>
            <person name="Thomas B.C."/>
            <person name="Sharon I."/>
            <person name="Castelle C.J."/>
            <person name="Singh A."/>
            <person name="Wilkins M.J."/>
            <person name="Williams K.H."/>
            <person name="Banfield J.F."/>
        </authorList>
    </citation>
    <scope>NUCLEOTIDE SEQUENCE [LARGE SCALE GENOMIC DNA]</scope>
</reference>
<dbReference type="AlphaFoldDB" id="A0A0G0SCQ5"/>
<proteinExistence type="predicted"/>
<dbReference type="PANTHER" id="PTHR30348:SF4">
    <property type="entry name" value="DUF72 DOMAIN-CONTAINING PROTEIN"/>
    <property type="match status" value="1"/>
</dbReference>
<comment type="caution">
    <text evidence="1">The sequence shown here is derived from an EMBL/GenBank/DDBJ whole genome shotgun (WGS) entry which is preliminary data.</text>
</comment>
<organism evidence="1 2">
    <name type="scientific">Candidatus Falkowbacteria bacterium GW2011_GWF2_39_8</name>
    <dbReference type="NCBI Taxonomy" id="1618642"/>
    <lineage>
        <taxon>Bacteria</taxon>
        <taxon>Candidatus Falkowiibacteriota</taxon>
    </lineage>
</organism>
<dbReference type="Proteomes" id="UP000034137">
    <property type="component" value="Unassembled WGS sequence"/>
</dbReference>
<dbReference type="InterPro" id="IPR002763">
    <property type="entry name" value="DUF72"/>
</dbReference>